<gene>
    <name evidence="1" type="ORF">EGR_08673</name>
</gene>
<evidence type="ECO:0000313" key="2">
    <source>
        <dbReference type="Proteomes" id="UP000019149"/>
    </source>
</evidence>
<dbReference type="EMBL" id="APAU02000115">
    <property type="protein sequence ID" value="EUB56451.1"/>
    <property type="molecule type" value="Genomic_DNA"/>
</dbReference>
<accession>W6U7Z2</accession>
<dbReference type="RefSeq" id="XP_024347647.1">
    <property type="nucleotide sequence ID" value="XM_024497922.1"/>
</dbReference>
<name>W6U7Z2_ECHGR</name>
<dbReference type="Proteomes" id="UP000019149">
    <property type="component" value="Unassembled WGS sequence"/>
</dbReference>
<protein>
    <submittedName>
        <fullName evidence="1">Uncharacterized protein</fullName>
    </submittedName>
</protein>
<comment type="caution">
    <text evidence="1">The sequence shown here is derived from an EMBL/GenBank/DDBJ whole genome shotgun (WGS) entry which is preliminary data.</text>
</comment>
<dbReference type="KEGG" id="egl:EGR_08673"/>
<evidence type="ECO:0000313" key="1">
    <source>
        <dbReference type="EMBL" id="EUB56451.1"/>
    </source>
</evidence>
<reference evidence="1 2" key="1">
    <citation type="journal article" date="2013" name="Nat. Genet.">
        <title>The genome of the hydatid tapeworm Echinococcus granulosus.</title>
        <authorList>
            <person name="Zheng H."/>
            <person name="Zhang W."/>
            <person name="Zhang L."/>
            <person name="Zhang Z."/>
            <person name="Li J."/>
            <person name="Lu G."/>
            <person name="Zhu Y."/>
            <person name="Wang Y."/>
            <person name="Huang Y."/>
            <person name="Liu J."/>
            <person name="Kang H."/>
            <person name="Chen J."/>
            <person name="Wang L."/>
            <person name="Chen A."/>
            <person name="Yu S."/>
            <person name="Gao Z."/>
            <person name="Jin L."/>
            <person name="Gu W."/>
            <person name="Wang Z."/>
            <person name="Zhao L."/>
            <person name="Shi B."/>
            <person name="Wen H."/>
            <person name="Lin R."/>
            <person name="Jones M.K."/>
            <person name="Brejova B."/>
            <person name="Vinar T."/>
            <person name="Zhao G."/>
            <person name="McManus D.P."/>
            <person name="Chen Z."/>
            <person name="Zhou Y."/>
            <person name="Wang S."/>
        </authorList>
    </citation>
    <scope>NUCLEOTIDE SEQUENCE [LARGE SCALE GENOMIC DNA]</scope>
</reference>
<keyword evidence="2" id="KW-1185">Reference proteome</keyword>
<dbReference type="GeneID" id="36344388"/>
<sequence length="76" mass="8727">MYTSTTHAFQLLRTTASEEATGQSSWATKTPQLSPRTSIYPSNVTLRLTENDCKFMDQWAQALIKHMQQHFTHDPL</sequence>
<dbReference type="AlphaFoldDB" id="W6U7Z2"/>
<organism evidence="1 2">
    <name type="scientific">Echinococcus granulosus</name>
    <name type="common">Hydatid tapeworm</name>
    <dbReference type="NCBI Taxonomy" id="6210"/>
    <lineage>
        <taxon>Eukaryota</taxon>
        <taxon>Metazoa</taxon>
        <taxon>Spiralia</taxon>
        <taxon>Lophotrochozoa</taxon>
        <taxon>Platyhelminthes</taxon>
        <taxon>Cestoda</taxon>
        <taxon>Eucestoda</taxon>
        <taxon>Cyclophyllidea</taxon>
        <taxon>Taeniidae</taxon>
        <taxon>Echinococcus</taxon>
        <taxon>Echinococcus granulosus group</taxon>
    </lineage>
</organism>
<dbReference type="CTD" id="36344388"/>
<proteinExistence type="predicted"/>